<gene>
    <name evidence="2" type="ORF">AAF712_016702</name>
</gene>
<dbReference type="Proteomes" id="UP001437256">
    <property type="component" value="Unassembled WGS sequence"/>
</dbReference>
<evidence type="ECO:0008006" key="4">
    <source>
        <dbReference type="Google" id="ProtNLM"/>
    </source>
</evidence>
<comment type="caution">
    <text evidence="2">The sequence shown here is derived from an EMBL/GenBank/DDBJ whole genome shotgun (WGS) entry which is preliminary data.</text>
</comment>
<keyword evidence="3" id="KW-1185">Reference proteome</keyword>
<accession>A0ABR2Z567</accession>
<organism evidence="2 3">
    <name type="scientific">Marasmius tenuissimus</name>
    <dbReference type="NCBI Taxonomy" id="585030"/>
    <lineage>
        <taxon>Eukaryota</taxon>
        <taxon>Fungi</taxon>
        <taxon>Dikarya</taxon>
        <taxon>Basidiomycota</taxon>
        <taxon>Agaricomycotina</taxon>
        <taxon>Agaricomycetes</taxon>
        <taxon>Agaricomycetidae</taxon>
        <taxon>Agaricales</taxon>
        <taxon>Marasmiineae</taxon>
        <taxon>Marasmiaceae</taxon>
        <taxon>Marasmius</taxon>
    </lineage>
</organism>
<feature type="compositionally biased region" description="Low complexity" evidence="1">
    <location>
        <begin position="286"/>
        <end position="298"/>
    </location>
</feature>
<feature type="compositionally biased region" description="Basic residues" evidence="1">
    <location>
        <begin position="160"/>
        <end position="171"/>
    </location>
</feature>
<feature type="compositionally biased region" description="Low complexity" evidence="1">
    <location>
        <begin position="213"/>
        <end position="227"/>
    </location>
</feature>
<feature type="compositionally biased region" description="Polar residues" evidence="1">
    <location>
        <begin position="196"/>
        <end position="206"/>
    </location>
</feature>
<name>A0ABR2Z567_9AGAR</name>
<protein>
    <recommendedName>
        <fullName evidence="4">Fungal-type protein kinase domain-containing protein</fullName>
    </recommendedName>
</protein>
<feature type="region of interest" description="Disordered" evidence="1">
    <location>
        <begin position="15"/>
        <end position="244"/>
    </location>
</feature>
<dbReference type="EMBL" id="JBBXMP010001068">
    <property type="protein sequence ID" value="KAL0056691.1"/>
    <property type="molecule type" value="Genomic_DNA"/>
</dbReference>
<feature type="compositionally biased region" description="Polar residues" evidence="1">
    <location>
        <begin position="143"/>
        <end position="156"/>
    </location>
</feature>
<feature type="compositionally biased region" description="Acidic residues" evidence="1">
    <location>
        <begin position="467"/>
        <end position="483"/>
    </location>
</feature>
<evidence type="ECO:0000256" key="1">
    <source>
        <dbReference type="SAM" id="MobiDB-lite"/>
    </source>
</evidence>
<evidence type="ECO:0000313" key="2">
    <source>
        <dbReference type="EMBL" id="KAL0056691.1"/>
    </source>
</evidence>
<proteinExistence type="predicted"/>
<feature type="compositionally biased region" description="Low complexity" evidence="1">
    <location>
        <begin position="25"/>
        <end position="34"/>
    </location>
</feature>
<feature type="non-terminal residue" evidence="2">
    <location>
        <position position="1"/>
    </location>
</feature>
<sequence length="558" mass="62226">PPRNATHIVFRLAKTIPNSPKHQVDVTTTSSSSQHDSDSAVEATLYAPGAGTSENPHAHDQASTITPPPPVLALPEYLRRPTVTPEEKEEEEEEDGNELQRVPTVLIAGLLKKRARRSGGPPTRQLSRVSRIERSDSIMSYRADSQSQGDDSTSASAGLRPHRRSTKRRRKDPSEGHVDLAVEGLKTVWEREPNSAEPNSAVTATLPNPFGWTRPLTSSTKSPLTRRSSSRRRSHAISKPTSRQVDVPAFGWSTRRKATGPFEILDHRVLGVSSYHSSIRVFSDTSESTRSSSIHSGSQRAQPHGGPSQVWPLHEDHEFSDPSRFHYRIVFKGRMTPLESAPCRRTAFEVVTGILRACWVLWTYNVVHRDVSSWNAYWDPISGTGRLGDYDYVAHYGGIGTHDLPRGYSIRRATSPQRLRTLQEIAGQAAQLTTKKVFDPPKVSQPESSPNGPTDPHNHVDERDGPSSDEDDVLVDESSEDDDNTHRPSLNSSSNSSDPRTLYLRSSAFVAVENVELAVYARTLWRWVEQIFRGNLSDFEAGMTQQDLRENRDDEDPF</sequence>
<feature type="region of interest" description="Disordered" evidence="1">
    <location>
        <begin position="286"/>
        <end position="308"/>
    </location>
</feature>
<feature type="compositionally biased region" description="Acidic residues" evidence="1">
    <location>
        <begin position="87"/>
        <end position="97"/>
    </location>
</feature>
<evidence type="ECO:0000313" key="3">
    <source>
        <dbReference type="Proteomes" id="UP001437256"/>
    </source>
</evidence>
<feature type="region of interest" description="Disordered" evidence="1">
    <location>
        <begin position="431"/>
        <end position="500"/>
    </location>
</feature>
<feature type="compositionally biased region" description="Basic and acidic residues" evidence="1">
    <location>
        <begin position="456"/>
        <end position="466"/>
    </location>
</feature>
<reference evidence="2 3" key="1">
    <citation type="submission" date="2024-05" db="EMBL/GenBank/DDBJ databases">
        <title>A draft genome resource for the thread blight pathogen Marasmius tenuissimus strain MS-2.</title>
        <authorList>
            <person name="Yulfo-Soto G.E."/>
            <person name="Baruah I.K."/>
            <person name="Amoako-Attah I."/>
            <person name="Bukari Y."/>
            <person name="Meinhardt L.W."/>
            <person name="Bailey B.A."/>
            <person name="Cohen S.P."/>
        </authorList>
    </citation>
    <scope>NUCLEOTIDE SEQUENCE [LARGE SCALE GENOMIC DNA]</scope>
    <source>
        <strain evidence="2 3">MS-2</strain>
    </source>
</reference>